<feature type="transmembrane region" description="Helical" evidence="6">
    <location>
        <begin position="112"/>
        <end position="133"/>
    </location>
</feature>
<evidence type="ECO:0000256" key="1">
    <source>
        <dbReference type="ARBA" id="ARBA00004141"/>
    </source>
</evidence>
<dbReference type="InterPro" id="IPR050291">
    <property type="entry name" value="CDF_Transporter"/>
</dbReference>
<organism evidence="8 9">
    <name type="scientific">Smittium mucronatum</name>
    <dbReference type="NCBI Taxonomy" id="133383"/>
    <lineage>
        <taxon>Eukaryota</taxon>
        <taxon>Fungi</taxon>
        <taxon>Fungi incertae sedis</taxon>
        <taxon>Zoopagomycota</taxon>
        <taxon>Kickxellomycotina</taxon>
        <taxon>Harpellomycetes</taxon>
        <taxon>Harpellales</taxon>
        <taxon>Legeriomycetaceae</taxon>
        <taxon>Smittium</taxon>
    </lineage>
</organism>
<comment type="subcellular location">
    <subcellularLocation>
        <location evidence="1">Membrane</location>
        <topology evidence="1">Multi-pass membrane protein</topology>
    </subcellularLocation>
</comment>
<keyword evidence="4 6" id="KW-1133">Transmembrane helix</keyword>
<evidence type="ECO:0000256" key="3">
    <source>
        <dbReference type="ARBA" id="ARBA00022692"/>
    </source>
</evidence>
<dbReference type="GO" id="GO:0098771">
    <property type="term" value="P:inorganic ion homeostasis"/>
    <property type="evidence" value="ECO:0007669"/>
    <property type="project" value="UniProtKB-ARBA"/>
</dbReference>
<feature type="transmembrane region" description="Helical" evidence="6">
    <location>
        <begin position="181"/>
        <end position="200"/>
    </location>
</feature>
<dbReference type="Proteomes" id="UP000187455">
    <property type="component" value="Unassembled WGS sequence"/>
</dbReference>
<dbReference type="PANTHER" id="PTHR43840:SF13">
    <property type="entry name" value="CATION EFFLUX PROTEIN CYTOPLASMIC DOMAIN-CONTAINING PROTEIN"/>
    <property type="match status" value="1"/>
</dbReference>
<evidence type="ECO:0000259" key="7">
    <source>
        <dbReference type="Pfam" id="PF01545"/>
    </source>
</evidence>
<dbReference type="GO" id="GO:0030003">
    <property type="term" value="P:intracellular monoatomic cation homeostasis"/>
    <property type="evidence" value="ECO:0007669"/>
    <property type="project" value="UniProtKB-ARBA"/>
</dbReference>
<feature type="transmembrane region" description="Helical" evidence="6">
    <location>
        <begin position="220"/>
        <end position="238"/>
    </location>
</feature>
<protein>
    <submittedName>
        <fullName evidence="8">Metal tolerance protein 9</fullName>
    </submittedName>
</protein>
<dbReference type="AlphaFoldDB" id="A0A1R0GUG1"/>
<dbReference type="FunFam" id="1.20.1510.10:FF:000005">
    <property type="entry name" value="Putative Cation diffusion facilitator 1"/>
    <property type="match status" value="1"/>
</dbReference>
<evidence type="ECO:0000256" key="2">
    <source>
        <dbReference type="ARBA" id="ARBA00022448"/>
    </source>
</evidence>
<dbReference type="NCBIfam" id="TIGR01297">
    <property type="entry name" value="CDF"/>
    <property type="match status" value="1"/>
</dbReference>
<dbReference type="Gene3D" id="1.20.1510.10">
    <property type="entry name" value="Cation efflux protein transmembrane domain"/>
    <property type="match status" value="1"/>
</dbReference>
<dbReference type="STRING" id="133383.A0A1R0GUG1"/>
<dbReference type="Pfam" id="PF01545">
    <property type="entry name" value="Cation_efflux"/>
    <property type="match status" value="1"/>
</dbReference>
<evidence type="ECO:0000256" key="5">
    <source>
        <dbReference type="ARBA" id="ARBA00023136"/>
    </source>
</evidence>
<keyword evidence="9" id="KW-1185">Reference proteome</keyword>
<dbReference type="PANTHER" id="PTHR43840">
    <property type="entry name" value="MITOCHONDRIAL METAL TRANSPORTER 1-RELATED"/>
    <property type="match status" value="1"/>
</dbReference>
<gene>
    <name evidence="8" type="ORF">AYI68_g5363</name>
</gene>
<reference evidence="8 9" key="1">
    <citation type="journal article" date="2016" name="Mol. Biol. Evol.">
        <title>Genome-Wide Survey of Gut Fungi (Harpellales) Reveals the First Horizontally Transferred Ubiquitin Gene from a Mosquito Host.</title>
        <authorList>
            <person name="Wang Y."/>
            <person name="White M.M."/>
            <person name="Kvist S."/>
            <person name="Moncalvo J.M."/>
        </authorList>
    </citation>
    <scope>NUCLEOTIDE SEQUENCE [LARGE SCALE GENOMIC DNA]</scope>
    <source>
        <strain evidence="8 9">ALG-7-W6</strain>
    </source>
</reference>
<sequence length="400" mass="44979">MSNFNAAPSSSFRSQLQNVVDESTPVGSLSDNRSERSYNSIVIDTFQDPFNFSRKIVDISHIKTITKKKSIINYYKKQNQLIEDNLNIHNEDAAARQQRIEEEEGNLKKVRIAVYGSFFVNIFLFAIQLYAAISSKSLSLLATMADAFMDIVAGAILVYTSKAAAKNQWLKYPTGRKRLETVGTIIFSTLMATLSTQLIIESVRDLTSGKDSPPDLTPTNLSMVGVALFLKFFMFLYCRALKNYSSARTLMVDHRNDLVLNSFGLLMSYASTKLVWYLDPVGGILLALFILYTWSKEAYSNVRLIVGISADPHFISRLTYIASTHDPLIQHIDTVRAYHVGELIYVELDVVMDPTTPLIISHDVGESLQEKLEALTGVARAFVHVDYEFRHAPEHHPKSS</sequence>
<dbReference type="OrthoDB" id="78296at2759"/>
<accession>A0A1R0GUG1</accession>
<feature type="transmembrane region" description="Helical" evidence="6">
    <location>
        <begin position="274"/>
        <end position="294"/>
    </location>
</feature>
<keyword evidence="2" id="KW-0813">Transport</keyword>
<feature type="domain" description="Cation efflux protein transmembrane" evidence="7">
    <location>
        <begin position="117"/>
        <end position="305"/>
    </location>
</feature>
<evidence type="ECO:0000313" key="8">
    <source>
        <dbReference type="EMBL" id="OLY80536.1"/>
    </source>
</evidence>
<keyword evidence="5 6" id="KW-0472">Membrane</keyword>
<comment type="caution">
    <text evidence="8">The sequence shown here is derived from an EMBL/GenBank/DDBJ whole genome shotgun (WGS) entry which is preliminary data.</text>
</comment>
<keyword evidence="3 6" id="KW-0812">Transmembrane</keyword>
<evidence type="ECO:0000256" key="4">
    <source>
        <dbReference type="ARBA" id="ARBA00022989"/>
    </source>
</evidence>
<dbReference type="InterPro" id="IPR058533">
    <property type="entry name" value="Cation_efflux_TM"/>
</dbReference>
<dbReference type="SUPFAM" id="SSF161111">
    <property type="entry name" value="Cation efflux protein transmembrane domain-like"/>
    <property type="match status" value="1"/>
</dbReference>
<evidence type="ECO:0000313" key="9">
    <source>
        <dbReference type="Proteomes" id="UP000187455"/>
    </source>
</evidence>
<dbReference type="GO" id="GO:0008324">
    <property type="term" value="F:monoatomic cation transmembrane transporter activity"/>
    <property type="evidence" value="ECO:0007669"/>
    <property type="project" value="InterPro"/>
</dbReference>
<dbReference type="InterPro" id="IPR036837">
    <property type="entry name" value="Cation_efflux_CTD_sf"/>
</dbReference>
<dbReference type="EMBL" id="LSSL01003386">
    <property type="protein sequence ID" value="OLY80536.1"/>
    <property type="molecule type" value="Genomic_DNA"/>
</dbReference>
<evidence type="ECO:0000256" key="6">
    <source>
        <dbReference type="SAM" id="Phobius"/>
    </source>
</evidence>
<dbReference type="SUPFAM" id="SSF160240">
    <property type="entry name" value="Cation efflux protein cytoplasmic domain-like"/>
    <property type="match status" value="1"/>
</dbReference>
<dbReference type="GO" id="GO:0016020">
    <property type="term" value="C:membrane"/>
    <property type="evidence" value="ECO:0007669"/>
    <property type="project" value="UniProtKB-SubCell"/>
</dbReference>
<dbReference type="Gene3D" id="3.30.70.1350">
    <property type="entry name" value="Cation efflux protein, cytoplasmic domain"/>
    <property type="match status" value="1"/>
</dbReference>
<feature type="transmembrane region" description="Helical" evidence="6">
    <location>
        <begin position="139"/>
        <end position="160"/>
    </location>
</feature>
<name>A0A1R0GUG1_9FUNG</name>
<dbReference type="InterPro" id="IPR027469">
    <property type="entry name" value="Cation_efflux_TMD_sf"/>
</dbReference>
<proteinExistence type="predicted"/>
<dbReference type="InterPro" id="IPR002524">
    <property type="entry name" value="Cation_efflux"/>
</dbReference>